<reference evidence="4" key="1">
    <citation type="journal article" date="2019" name="Int. J. Syst. Evol. Microbiol.">
        <title>The Global Catalogue of Microorganisms (GCM) 10K type strain sequencing project: providing services to taxonomists for standard genome sequencing and annotation.</title>
        <authorList>
            <consortium name="The Broad Institute Genomics Platform"/>
            <consortium name="The Broad Institute Genome Sequencing Center for Infectious Disease"/>
            <person name="Wu L."/>
            <person name="Ma J."/>
        </authorList>
    </citation>
    <scope>NUCLEOTIDE SEQUENCE [LARGE SCALE GENOMIC DNA]</scope>
    <source>
        <strain evidence="4">KACC 12602</strain>
    </source>
</reference>
<dbReference type="InterPro" id="IPR036938">
    <property type="entry name" value="PAP2/HPO_sf"/>
</dbReference>
<feature type="transmembrane region" description="Helical" evidence="1">
    <location>
        <begin position="138"/>
        <end position="159"/>
    </location>
</feature>
<dbReference type="SMART" id="SM00014">
    <property type="entry name" value="acidPPc"/>
    <property type="match status" value="1"/>
</dbReference>
<dbReference type="CDD" id="cd03392">
    <property type="entry name" value="PAP2_like_2"/>
    <property type="match status" value="1"/>
</dbReference>
<keyword evidence="1" id="KW-0812">Transmembrane</keyword>
<dbReference type="RefSeq" id="WP_378018457.1">
    <property type="nucleotide sequence ID" value="NZ_JBHSKT010000011.1"/>
</dbReference>
<keyword evidence="1" id="KW-0472">Membrane</keyword>
<organism evidence="3 4">
    <name type="scientific">Adhaeribacter terreus</name>
    <dbReference type="NCBI Taxonomy" id="529703"/>
    <lineage>
        <taxon>Bacteria</taxon>
        <taxon>Pseudomonadati</taxon>
        <taxon>Bacteroidota</taxon>
        <taxon>Cytophagia</taxon>
        <taxon>Cytophagales</taxon>
        <taxon>Hymenobacteraceae</taxon>
        <taxon>Adhaeribacter</taxon>
    </lineage>
</organism>
<proteinExistence type="predicted"/>
<dbReference type="Proteomes" id="UP001596161">
    <property type="component" value="Unassembled WGS sequence"/>
</dbReference>
<feature type="transmembrane region" description="Helical" evidence="1">
    <location>
        <begin position="166"/>
        <end position="185"/>
    </location>
</feature>
<accession>A0ABW0EFQ9</accession>
<gene>
    <name evidence="3" type="ORF">ACFPIB_15880</name>
</gene>
<feature type="transmembrane region" description="Helical" evidence="1">
    <location>
        <begin position="197"/>
        <end position="218"/>
    </location>
</feature>
<dbReference type="Pfam" id="PF01569">
    <property type="entry name" value="PAP2"/>
    <property type="match status" value="1"/>
</dbReference>
<feature type="transmembrane region" description="Helical" evidence="1">
    <location>
        <begin position="100"/>
        <end position="118"/>
    </location>
</feature>
<evidence type="ECO:0000256" key="1">
    <source>
        <dbReference type="SAM" id="Phobius"/>
    </source>
</evidence>
<dbReference type="Gene3D" id="1.20.144.10">
    <property type="entry name" value="Phosphatidic acid phosphatase type 2/haloperoxidase"/>
    <property type="match status" value="2"/>
</dbReference>
<feature type="domain" description="Phosphatidic acid phosphatase type 2/haloperoxidase" evidence="2">
    <location>
        <begin position="99"/>
        <end position="212"/>
    </location>
</feature>
<feature type="transmembrane region" description="Helical" evidence="1">
    <location>
        <begin position="12"/>
        <end position="36"/>
    </location>
</feature>
<comment type="caution">
    <text evidence="3">The sequence shown here is derived from an EMBL/GenBank/DDBJ whole genome shotgun (WGS) entry which is preliminary data.</text>
</comment>
<feature type="transmembrane region" description="Helical" evidence="1">
    <location>
        <begin position="70"/>
        <end position="93"/>
    </location>
</feature>
<dbReference type="EMBL" id="JBHSKT010000011">
    <property type="protein sequence ID" value="MFC5272098.1"/>
    <property type="molecule type" value="Genomic_DNA"/>
</dbReference>
<dbReference type="InterPro" id="IPR000326">
    <property type="entry name" value="PAP2/HPO"/>
</dbReference>
<evidence type="ECO:0000313" key="4">
    <source>
        <dbReference type="Proteomes" id="UP001596161"/>
    </source>
</evidence>
<dbReference type="SUPFAM" id="SSF48317">
    <property type="entry name" value="Acid phosphatase/Vanadium-dependent haloperoxidase"/>
    <property type="match status" value="1"/>
</dbReference>
<dbReference type="PANTHER" id="PTHR14969">
    <property type="entry name" value="SPHINGOSINE-1-PHOSPHATE PHOSPHOHYDROLASE"/>
    <property type="match status" value="1"/>
</dbReference>
<dbReference type="PROSITE" id="PS51257">
    <property type="entry name" value="PROKAR_LIPOPROTEIN"/>
    <property type="match status" value="1"/>
</dbReference>
<keyword evidence="4" id="KW-1185">Reference proteome</keyword>
<protein>
    <submittedName>
        <fullName evidence="3">Phosphatase PAP2 family protein</fullName>
    </submittedName>
</protein>
<name>A0ABW0EFQ9_9BACT</name>
<evidence type="ECO:0000259" key="2">
    <source>
        <dbReference type="SMART" id="SM00014"/>
    </source>
</evidence>
<keyword evidence="1" id="KW-1133">Transmembrane helix</keyword>
<dbReference type="PANTHER" id="PTHR14969:SF13">
    <property type="entry name" value="AT30094P"/>
    <property type="match status" value="1"/>
</dbReference>
<evidence type="ECO:0000313" key="3">
    <source>
        <dbReference type="EMBL" id="MFC5272098.1"/>
    </source>
</evidence>
<sequence length="243" mass="28701">MQQEKKKQLTFWTFFTLEALVLLGIFISCFGIFFFLTKEIFLDKDDGFDKAAFAWLATHSSPSRTELMQFITYFASKLFLISVPPTLVVFFLFFKKWRWFSAQILSATIGSFLLNQYLKNNFGRLRPETAFYHQSGFSFPSGHAMIGGAFYGILIYLCWVNIRNKWLRVLICISLLIWQLLITISRVYLNVHYATDVIAGLTAGLFWVALSVILVRQLERYFYLRERRRRLNEIRKIRRARTF</sequence>